<dbReference type="GO" id="GO:0015035">
    <property type="term" value="F:protein-disulfide reductase activity"/>
    <property type="evidence" value="ECO:0007669"/>
    <property type="project" value="InterPro"/>
</dbReference>
<name>A0A317ZKH5_9BACT</name>
<evidence type="ECO:0000313" key="2">
    <source>
        <dbReference type="Proteomes" id="UP000247099"/>
    </source>
</evidence>
<evidence type="ECO:0000313" key="1">
    <source>
        <dbReference type="EMBL" id="PXA04687.1"/>
    </source>
</evidence>
<dbReference type="RefSeq" id="WP_110130492.1">
    <property type="nucleotide sequence ID" value="NZ_QHJQ01000003.1"/>
</dbReference>
<dbReference type="InterPro" id="IPR052927">
    <property type="entry name" value="DCC_oxidoreductase"/>
</dbReference>
<accession>A0A317ZKH5</accession>
<reference evidence="1 2" key="1">
    <citation type="submission" date="2018-05" db="EMBL/GenBank/DDBJ databases">
        <title>Coraliomargarita sinensis sp. nov., isolated from a marine solar saltern.</title>
        <authorList>
            <person name="Zhou L.Y."/>
        </authorList>
    </citation>
    <scope>NUCLEOTIDE SEQUENCE [LARGE SCALE GENOMIC DNA]</scope>
    <source>
        <strain evidence="1 2">WN38</strain>
    </source>
</reference>
<dbReference type="PANTHER" id="PTHR33639">
    <property type="entry name" value="THIOL-DISULFIDE OXIDOREDUCTASE DCC"/>
    <property type="match status" value="1"/>
</dbReference>
<dbReference type="InParanoid" id="A0A317ZKH5"/>
<dbReference type="InterPro" id="IPR007263">
    <property type="entry name" value="DCC1-like"/>
</dbReference>
<dbReference type="EMBL" id="QHJQ01000003">
    <property type="protein sequence ID" value="PXA04687.1"/>
    <property type="molecule type" value="Genomic_DNA"/>
</dbReference>
<dbReference type="PANTHER" id="PTHR33639:SF2">
    <property type="entry name" value="DUF393 DOMAIN-CONTAINING PROTEIN"/>
    <property type="match status" value="1"/>
</dbReference>
<dbReference type="AlphaFoldDB" id="A0A317ZKH5"/>
<protein>
    <submittedName>
        <fullName evidence="1">Thiol-disulfide oxidoreductase</fullName>
    </submittedName>
</protein>
<dbReference type="OrthoDB" id="9785438at2"/>
<proteinExistence type="predicted"/>
<dbReference type="Pfam" id="PF04134">
    <property type="entry name" value="DCC1-like"/>
    <property type="match status" value="1"/>
</dbReference>
<sequence>MVSDKDAPVLFYDGDCGLCSRSVRFLMRQDRSRLLYFAPLQGETASHRLETDLHQSLTTVVYQRADGETFIRSDAVLRALIDTGSAWRFFAHPALLIPRSWRDGIYNWIAANRRKILSKDSCPLPSPEENRQLLP</sequence>
<gene>
    <name evidence="1" type="ORF">DDZ13_05815</name>
</gene>
<comment type="caution">
    <text evidence="1">The sequence shown here is derived from an EMBL/GenBank/DDBJ whole genome shotgun (WGS) entry which is preliminary data.</text>
</comment>
<organism evidence="1 2">
    <name type="scientific">Coraliomargarita sinensis</name>
    <dbReference type="NCBI Taxonomy" id="2174842"/>
    <lineage>
        <taxon>Bacteria</taxon>
        <taxon>Pseudomonadati</taxon>
        <taxon>Verrucomicrobiota</taxon>
        <taxon>Opitutia</taxon>
        <taxon>Puniceicoccales</taxon>
        <taxon>Coraliomargaritaceae</taxon>
        <taxon>Coraliomargarita</taxon>
    </lineage>
</organism>
<dbReference type="Proteomes" id="UP000247099">
    <property type="component" value="Unassembled WGS sequence"/>
</dbReference>
<keyword evidence="2" id="KW-1185">Reference proteome</keyword>